<dbReference type="GO" id="GO:0005525">
    <property type="term" value="F:GTP binding"/>
    <property type="evidence" value="ECO:0007669"/>
    <property type="project" value="UniProtKB-KW"/>
</dbReference>
<evidence type="ECO:0000256" key="1">
    <source>
        <dbReference type="RuleBase" id="RU004560"/>
    </source>
</evidence>
<keyword evidence="1" id="KW-0342">GTP-binding</keyword>
<dbReference type="Proteomes" id="UP000694428">
    <property type="component" value="Unplaced"/>
</dbReference>
<dbReference type="Pfam" id="PF00735">
    <property type="entry name" value="Septin"/>
    <property type="match status" value="1"/>
</dbReference>
<dbReference type="SUPFAM" id="SSF52540">
    <property type="entry name" value="P-loop containing nucleoside triphosphate hydrolases"/>
    <property type="match status" value="1"/>
</dbReference>
<evidence type="ECO:0000313" key="4">
    <source>
        <dbReference type="Ensembl" id="ENSPSTP00000008143.1"/>
    </source>
</evidence>
<evidence type="ECO:0000259" key="3">
    <source>
        <dbReference type="PROSITE" id="PS51719"/>
    </source>
</evidence>
<sequence length="365" mass="42907">MRSLSCDIMGKQLMLETWMSAMYVDINIDTRGVDILYCKKLPFNPLFILDTTTAFEFCFYRPIVDYIDAQFEAYLQEELKIKRSIFNYHDTRIHVCLYIISPTGHSLKTLDLLTMKSLDSKVNIIPLIGKADSISKTELQQFKKKLITELVSNGVQIYQFPTDDEAVSQINAVMNGHLPFAVVGSTEEVKIGNKMVKARQYPWGIVQDLLMFLDFSLQEAYEAKRREFYLELQRREEEMRQKFVQRVKEKEAVLKEAEQRIQAKFEHLMLMHQEEKLKLEKKRKALEEEIALFNMKKANAELLQTQPTVSTPVSLKRDKDRKKDQGFRLELLCFDIRNEEVVNVHKQNKREKLERERNSAGEFQK</sequence>
<name>A0A8C9EZ87_PAVCR</name>
<keyword evidence="5" id="KW-1185">Reference proteome</keyword>
<evidence type="ECO:0000313" key="5">
    <source>
        <dbReference type="Proteomes" id="UP000694428"/>
    </source>
</evidence>
<dbReference type="InterPro" id="IPR030379">
    <property type="entry name" value="G_SEPTIN_dom"/>
</dbReference>
<dbReference type="InterPro" id="IPR027417">
    <property type="entry name" value="P-loop_NTPase"/>
</dbReference>
<reference evidence="4" key="2">
    <citation type="submission" date="2025-09" db="UniProtKB">
        <authorList>
            <consortium name="Ensembl"/>
        </authorList>
    </citation>
    <scope>IDENTIFICATION</scope>
</reference>
<dbReference type="PROSITE" id="PS51719">
    <property type="entry name" value="G_SEPTIN"/>
    <property type="match status" value="1"/>
</dbReference>
<reference evidence="4" key="1">
    <citation type="submission" date="2025-08" db="UniProtKB">
        <authorList>
            <consortium name="Ensembl"/>
        </authorList>
    </citation>
    <scope>IDENTIFICATION</scope>
</reference>
<proteinExistence type="inferred from homology"/>
<keyword evidence="2" id="KW-0175">Coiled coil</keyword>
<accession>A0A8C9EZ87</accession>
<evidence type="ECO:0000256" key="2">
    <source>
        <dbReference type="SAM" id="Coils"/>
    </source>
</evidence>
<organism evidence="4 5">
    <name type="scientific">Pavo cristatus</name>
    <name type="common">Indian peafowl</name>
    <name type="synonym">Blue peafowl</name>
    <dbReference type="NCBI Taxonomy" id="9049"/>
    <lineage>
        <taxon>Eukaryota</taxon>
        <taxon>Metazoa</taxon>
        <taxon>Chordata</taxon>
        <taxon>Craniata</taxon>
        <taxon>Vertebrata</taxon>
        <taxon>Euteleostomi</taxon>
        <taxon>Archelosauria</taxon>
        <taxon>Archosauria</taxon>
        <taxon>Dinosauria</taxon>
        <taxon>Saurischia</taxon>
        <taxon>Theropoda</taxon>
        <taxon>Coelurosauria</taxon>
        <taxon>Aves</taxon>
        <taxon>Neognathae</taxon>
        <taxon>Galloanserae</taxon>
        <taxon>Galliformes</taxon>
        <taxon>Phasianidae</taxon>
        <taxon>Phasianinae</taxon>
        <taxon>Pavo</taxon>
    </lineage>
</organism>
<dbReference type="Ensembl" id="ENSPSTT00000008549.1">
    <property type="protein sequence ID" value="ENSPSTP00000008143.1"/>
    <property type="gene ID" value="ENSPSTG00000005743.1"/>
</dbReference>
<dbReference type="AlphaFoldDB" id="A0A8C9EZ87"/>
<keyword evidence="1" id="KW-0547">Nucleotide-binding</keyword>
<feature type="domain" description="Septin-type G" evidence="3">
    <location>
        <begin position="1"/>
        <end position="249"/>
    </location>
</feature>
<dbReference type="Gene3D" id="3.40.50.300">
    <property type="entry name" value="P-loop containing nucleotide triphosphate hydrolases"/>
    <property type="match status" value="1"/>
</dbReference>
<protein>
    <submittedName>
        <fullName evidence="4">Septin 10</fullName>
    </submittedName>
</protein>
<dbReference type="PANTHER" id="PTHR18884">
    <property type="entry name" value="SEPTIN"/>
    <property type="match status" value="1"/>
</dbReference>
<comment type="similarity">
    <text evidence="1">Belongs to the TRAFAC class TrmE-Era-EngA-EngB-Septin-like GTPase superfamily. Septin GTPase family.</text>
</comment>
<feature type="coiled-coil region" evidence="2">
    <location>
        <begin position="240"/>
        <end position="303"/>
    </location>
</feature>